<keyword evidence="6" id="KW-0902">Two-component regulatory system</keyword>
<dbReference type="PROSITE" id="PS50109">
    <property type="entry name" value="HIS_KIN"/>
    <property type="match status" value="1"/>
</dbReference>
<keyword evidence="3" id="KW-0597">Phosphoprotein</keyword>
<dbReference type="Pfam" id="PF02518">
    <property type="entry name" value="HATPase_c"/>
    <property type="match status" value="1"/>
</dbReference>
<dbReference type="PANTHER" id="PTHR43711:SF31">
    <property type="entry name" value="HISTIDINE KINASE"/>
    <property type="match status" value="1"/>
</dbReference>
<dbReference type="Gene3D" id="3.30.565.10">
    <property type="entry name" value="Histidine kinase-like ATPase, C-terminal domain"/>
    <property type="match status" value="1"/>
</dbReference>
<evidence type="ECO:0000256" key="6">
    <source>
        <dbReference type="ARBA" id="ARBA00023012"/>
    </source>
</evidence>
<dbReference type="EMBL" id="VSSQ01014856">
    <property type="protein sequence ID" value="MPM54552.1"/>
    <property type="molecule type" value="Genomic_DNA"/>
</dbReference>
<dbReference type="InterPro" id="IPR050736">
    <property type="entry name" value="Sensor_HK_Regulatory"/>
</dbReference>
<dbReference type="CDD" id="cd16922">
    <property type="entry name" value="HATPase_EvgS-ArcB-TorS-like"/>
    <property type="match status" value="1"/>
</dbReference>
<dbReference type="FunFam" id="3.30.565.10:FF:000006">
    <property type="entry name" value="Sensor histidine kinase WalK"/>
    <property type="match status" value="1"/>
</dbReference>
<dbReference type="PRINTS" id="PR00344">
    <property type="entry name" value="BCTRLSENSOR"/>
</dbReference>
<sequence length="111" mass="12526">MTDRDKLYAILINLLKNASKYTHNGAIKFGYSLIDHNLHFYVSDTGIGISKDRQDAVFGRFIQADESISRDYEGTGLGLSITKAYVEKLNGKIWLESEPNKGSTFFFTIPQ</sequence>
<protein>
    <recommendedName>
        <fullName evidence="2">histidine kinase</fullName>
        <ecNumber evidence="2">2.7.13.3</ecNumber>
    </recommendedName>
</protein>
<dbReference type="InterPro" id="IPR005467">
    <property type="entry name" value="His_kinase_dom"/>
</dbReference>
<keyword evidence="5 8" id="KW-0418">Kinase</keyword>
<proteinExistence type="predicted"/>
<organism evidence="8">
    <name type="scientific">bioreactor metagenome</name>
    <dbReference type="NCBI Taxonomy" id="1076179"/>
    <lineage>
        <taxon>unclassified sequences</taxon>
        <taxon>metagenomes</taxon>
        <taxon>ecological metagenomes</taxon>
    </lineage>
</organism>
<evidence type="ECO:0000256" key="5">
    <source>
        <dbReference type="ARBA" id="ARBA00022777"/>
    </source>
</evidence>
<dbReference type="PANTHER" id="PTHR43711">
    <property type="entry name" value="TWO-COMPONENT HISTIDINE KINASE"/>
    <property type="match status" value="1"/>
</dbReference>
<dbReference type="AlphaFoldDB" id="A0A645AMS1"/>
<keyword evidence="4 8" id="KW-0808">Transferase</keyword>
<evidence type="ECO:0000256" key="1">
    <source>
        <dbReference type="ARBA" id="ARBA00000085"/>
    </source>
</evidence>
<dbReference type="SMART" id="SM00387">
    <property type="entry name" value="HATPase_c"/>
    <property type="match status" value="1"/>
</dbReference>
<evidence type="ECO:0000256" key="3">
    <source>
        <dbReference type="ARBA" id="ARBA00022553"/>
    </source>
</evidence>
<dbReference type="SUPFAM" id="SSF55874">
    <property type="entry name" value="ATPase domain of HSP90 chaperone/DNA topoisomerase II/histidine kinase"/>
    <property type="match status" value="1"/>
</dbReference>
<accession>A0A645AMS1</accession>
<reference evidence="8" key="1">
    <citation type="submission" date="2019-08" db="EMBL/GenBank/DDBJ databases">
        <authorList>
            <person name="Kucharzyk K."/>
            <person name="Murdoch R.W."/>
            <person name="Higgins S."/>
            <person name="Loffler F."/>
        </authorList>
    </citation>
    <scope>NUCLEOTIDE SEQUENCE</scope>
</reference>
<dbReference type="GO" id="GO:0004673">
    <property type="term" value="F:protein histidine kinase activity"/>
    <property type="evidence" value="ECO:0007669"/>
    <property type="project" value="UniProtKB-EC"/>
</dbReference>
<gene>
    <name evidence="8" type="primary">barA_6</name>
    <name evidence="8" type="ORF">SDC9_101330</name>
</gene>
<name>A0A645AMS1_9ZZZZ</name>
<feature type="domain" description="Histidine kinase" evidence="7">
    <location>
        <begin position="1"/>
        <end position="111"/>
    </location>
</feature>
<evidence type="ECO:0000313" key="8">
    <source>
        <dbReference type="EMBL" id="MPM54552.1"/>
    </source>
</evidence>
<dbReference type="InterPro" id="IPR004358">
    <property type="entry name" value="Sig_transdc_His_kin-like_C"/>
</dbReference>
<comment type="caution">
    <text evidence="8">The sequence shown here is derived from an EMBL/GenBank/DDBJ whole genome shotgun (WGS) entry which is preliminary data.</text>
</comment>
<dbReference type="EC" id="2.7.13.3" evidence="2"/>
<evidence type="ECO:0000259" key="7">
    <source>
        <dbReference type="PROSITE" id="PS50109"/>
    </source>
</evidence>
<comment type="catalytic activity">
    <reaction evidence="1">
        <text>ATP + protein L-histidine = ADP + protein N-phospho-L-histidine.</text>
        <dbReference type="EC" id="2.7.13.3"/>
    </reaction>
</comment>
<evidence type="ECO:0000256" key="2">
    <source>
        <dbReference type="ARBA" id="ARBA00012438"/>
    </source>
</evidence>
<dbReference type="InterPro" id="IPR003594">
    <property type="entry name" value="HATPase_dom"/>
</dbReference>
<dbReference type="InterPro" id="IPR036890">
    <property type="entry name" value="HATPase_C_sf"/>
</dbReference>
<dbReference type="GO" id="GO:0000160">
    <property type="term" value="P:phosphorelay signal transduction system"/>
    <property type="evidence" value="ECO:0007669"/>
    <property type="project" value="UniProtKB-KW"/>
</dbReference>
<evidence type="ECO:0000256" key="4">
    <source>
        <dbReference type="ARBA" id="ARBA00022679"/>
    </source>
</evidence>